<evidence type="ECO:0000313" key="11">
    <source>
        <dbReference type="EMBL" id="MBA8931394.1"/>
    </source>
</evidence>
<keyword evidence="4" id="KW-0479">Metal-binding</keyword>
<evidence type="ECO:0000256" key="6">
    <source>
        <dbReference type="ARBA" id="ARBA00022918"/>
    </source>
</evidence>
<keyword evidence="6" id="KW-0695">RNA-directed DNA polymerase</keyword>
<evidence type="ECO:0000256" key="2">
    <source>
        <dbReference type="ARBA" id="ARBA00022679"/>
    </source>
</evidence>
<comment type="similarity">
    <text evidence="8">Belongs to the bacterial reverse transcriptase family.</text>
</comment>
<proteinExistence type="inferred from homology"/>
<dbReference type="Proteomes" id="UP000517916">
    <property type="component" value="Unassembled WGS sequence"/>
</dbReference>
<evidence type="ECO:0000256" key="5">
    <source>
        <dbReference type="ARBA" id="ARBA00022842"/>
    </source>
</evidence>
<evidence type="ECO:0000256" key="7">
    <source>
        <dbReference type="ARBA" id="ARBA00023118"/>
    </source>
</evidence>
<keyword evidence="2" id="KW-0808">Transferase</keyword>
<keyword evidence="12" id="KW-1185">Reference proteome</keyword>
<comment type="caution">
    <text evidence="11">The sequence shown here is derived from an EMBL/GenBank/DDBJ whole genome shotgun (WGS) entry which is preliminary data.</text>
</comment>
<gene>
    <name evidence="11" type="ORF">BC739_008646</name>
</gene>
<evidence type="ECO:0000256" key="3">
    <source>
        <dbReference type="ARBA" id="ARBA00022695"/>
    </source>
</evidence>
<protein>
    <recommendedName>
        <fullName evidence="1">RNA-directed DNA polymerase</fullName>
        <ecNumber evidence="1">2.7.7.49</ecNumber>
    </recommendedName>
</protein>
<dbReference type="PROSITE" id="PS50878">
    <property type="entry name" value="RT_POL"/>
    <property type="match status" value="1"/>
</dbReference>
<comment type="catalytic activity">
    <reaction evidence="9">
        <text>DNA(n) + a 2'-deoxyribonucleoside 5'-triphosphate = DNA(n+1) + diphosphate</text>
        <dbReference type="Rhea" id="RHEA:22508"/>
        <dbReference type="Rhea" id="RHEA-COMP:17339"/>
        <dbReference type="Rhea" id="RHEA-COMP:17340"/>
        <dbReference type="ChEBI" id="CHEBI:33019"/>
        <dbReference type="ChEBI" id="CHEBI:61560"/>
        <dbReference type="ChEBI" id="CHEBI:173112"/>
        <dbReference type="EC" id="2.7.7.49"/>
    </reaction>
</comment>
<evidence type="ECO:0000259" key="10">
    <source>
        <dbReference type="PROSITE" id="PS50878"/>
    </source>
</evidence>
<sequence length="316" mass="35296">MDDWLRLLRIDSGEFAWFADDRGWNRRAAEPLRHYRYRWMRTRSGGLRLIEAPKPRLAEVQRTLLRHLELPVHEAAHGFRRGRSVHTFAAPHAGRDLVLRMDLEGFFASVTATRVRALVGDLAGLVTTAAPVAVLRAAPPAPDVEVRRRLLDRLARPHLPQGAPSSPALANAVAHRLDRRITALADVLGATYTRYADDLAFSGDAGLPLHNLLRGVRRIAADEGFQVRPDKTRITPAHHRQRLTGLVVNDSPAASRAEYDELRAVLHNCVHSGPSTQNRGGHADFRAHLLGRIGWVGENRPARAAKLRALFDRITW</sequence>
<dbReference type="InterPro" id="IPR051083">
    <property type="entry name" value="GrpII_Intron_Splice-Mob/Def"/>
</dbReference>
<dbReference type="InterPro" id="IPR000477">
    <property type="entry name" value="RT_dom"/>
</dbReference>
<dbReference type="PANTHER" id="PTHR34047:SF7">
    <property type="entry name" value="RNA-DIRECTED DNA POLYMERASE"/>
    <property type="match status" value="1"/>
</dbReference>
<dbReference type="EMBL" id="JACJID010000009">
    <property type="protein sequence ID" value="MBA8931394.1"/>
    <property type="molecule type" value="Genomic_DNA"/>
</dbReference>
<evidence type="ECO:0000256" key="9">
    <source>
        <dbReference type="ARBA" id="ARBA00048173"/>
    </source>
</evidence>
<dbReference type="InterPro" id="IPR000123">
    <property type="entry name" value="Reverse_transcriptase_msDNA"/>
</dbReference>
<accession>A0ABR6BWW8</accession>
<dbReference type="EC" id="2.7.7.49" evidence="1"/>
<dbReference type="SUPFAM" id="SSF56672">
    <property type="entry name" value="DNA/RNA polymerases"/>
    <property type="match status" value="1"/>
</dbReference>
<name>A0ABR6BWW8_9PSEU</name>
<evidence type="ECO:0000256" key="4">
    <source>
        <dbReference type="ARBA" id="ARBA00022723"/>
    </source>
</evidence>
<keyword evidence="5" id="KW-0460">Magnesium</keyword>
<reference evidence="11 12" key="1">
    <citation type="submission" date="2020-08" db="EMBL/GenBank/DDBJ databases">
        <title>Genomic Encyclopedia of Archaeal and Bacterial Type Strains, Phase II (KMG-II): from individual species to whole genera.</title>
        <authorList>
            <person name="Goeker M."/>
        </authorList>
    </citation>
    <scope>NUCLEOTIDE SEQUENCE [LARGE SCALE GENOMIC DNA]</scope>
    <source>
        <strain evidence="11 12">DSM 43850</strain>
    </source>
</reference>
<keyword evidence="3" id="KW-0548">Nucleotidyltransferase</keyword>
<dbReference type="CDD" id="cd03487">
    <property type="entry name" value="RT_Bac_retron_II"/>
    <property type="match status" value="1"/>
</dbReference>
<organism evidence="11 12">
    <name type="scientific">Kutzneria viridogrisea</name>
    <dbReference type="NCBI Taxonomy" id="47990"/>
    <lineage>
        <taxon>Bacteria</taxon>
        <taxon>Bacillati</taxon>
        <taxon>Actinomycetota</taxon>
        <taxon>Actinomycetes</taxon>
        <taxon>Pseudonocardiales</taxon>
        <taxon>Pseudonocardiaceae</taxon>
        <taxon>Kutzneria</taxon>
    </lineage>
</organism>
<keyword evidence="7" id="KW-0051">Antiviral defense</keyword>
<dbReference type="PANTHER" id="PTHR34047">
    <property type="entry name" value="NUCLEAR INTRON MATURASE 1, MITOCHONDRIAL-RELATED"/>
    <property type="match status" value="1"/>
</dbReference>
<evidence type="ECO:0000256" key="8">
    <source>
        <dbReference type="ARBA" id="ARBA00034120"/>
    </source>
</evidence>
<dbReference type="PRINTS" id="PR00866">
    <property type="entry name" value="RNADNAPOLMS"/>
</dbReference>
<evidence type="ECO:0000256" key="1">
    <source>
        <dbReference type="ARBA" id="ARBA00012493"/>
    </source>
</evidence>
<feature type="domain" description="Reverse transcriptase" evidence="10">
    <location>
        <begin position="21"/>
        <end position="248"/>
    </location>
</feature>
<evidence type="ECO:0000313" key="12">
    <source>
        <dbReference type="Proteomes" id="UP000517916"/>
    </source>
</evidence>
<dbReference type="RefSeq" id="WP_025361243.1">
    <property type="nucleotide sequence ID" value="NZ_BAAABQ010000009.1"/>
</dbReference>
<dbReference type="Pfam" id="PF00078">
    <property type="entry name" value="RVT_1"/>
    <property type="match status" value="1"/>
</dbReference>
<dbReference type="InterPro" id="IPR043502">
    <property type="entry name" value="DNA/RNA_pol_sf"/>
</dbReference>